<dbReference type="InterPro" id="IPR041577">
    <property type="entry name" value="RT_RNaseH_2"/>
</dbReference>
<name>A0A699UAC0_TANCI</name>
<organism evidence="3">
    <name type="scientific">Tanacetum cinerariifolium</name>
    <name type="common">Dalmatian daisy</name>
    <name type="synonym">Chrysanthemum cinerariifolium</name>
    <dbReference type="NCBI Taxonomy" id="118510"/>
    <lineage>
        <taxon>Eukaryota</taxon>
        <taxon>Viridiplantae</taxon>
        <taxon>Streptophyta</taxon>
        <taxon>Embryophyta</taxon>
        <taxon>Tracheophyta</taxon>
        <taxon>Spermatophyta</taxon>
        <taxon>Magnoliopsida</taxon>
        <taxon>eudicotyledons</taxon>
        <taxon>Gunneridae</taxon>
        <taxon>Pentapetalae</taxon>
        <taxon>asterids</taxon>
        <taxon>campanulids</taxon>
        <taxon>Asterales</taxon>
        <taxon>Asteraceae</taxon>
        <taxon>Asteroideae</taxon>
        <taxon>Anthemideae</taxon>
        <taxon>Anthemidinae</taxon>
        <taxon>Tanacetum</taxon>
    </lineage>
</organism>
<dbReference type="AlphaFoldDB" id="A0A699UAC0"/>
<dbReference type="PANTHER" id="PTHR37984">
    <property type="entry name" value="PROTEIN CBG26694"/>
    <property type="match status" value="1"/>
</dbReference>
<dbReference type="EMBL" id="BKCJ011314618">
    <property type="protein sequence ID" value="GFD19437.1"/>
    <property type="molecule type" value="Genomic_DNA"/>
</dbReference>
<gene>
    <name evidence="3" type="ORF">Tci_891406</name>
</gene>
<dbReference type="InterPro" id="IPR043128">
    <property type="entry name" value="Rev_trsase/Diguanyl_cyclase"/>
</dbReference>
<comment type="caution">
    <text evidence="3">The sequence shown here is derived from an EMBL/GenBank/DDBJ whole genome shotgun (WGS) entry which is preliminary data.</text>
</comment>
<keyword evidence="3" id="KW-0695">RNA-directed DNA polymerase</keyword>
<feature type="non-terminal residue" evidence="3">
    <location>
        <position position="91"/>
    </location>
</feature>
<protein>
    <submittedName>
        <fullName evidence="3">Reverse transcriptase domain-containing protein</fullName>
    </submittedName>
</protein>
<dbReference type="SUPFAM" id="SSF56672">
    <property type="entry name" value="DNA/RNA polymerases"/>
    <property type="match status" value="1"/>
</dbReference>
<dbReference type="Pfam" id="PF17919">
    <property type="entry name" value="RT_RNaseH_2"/>
    <property type="match status" value="1"/>
</dbReference>
<dbReference type="GO" id="GO:0003964">
    <property type="term" value="F:RNA-directed DNA polymerase activity"/>
    <property type="evidence" value="ECO:0007669"/>
    <property type="project" value="UniProtKB-KW"/>
</dbReference>
<proteinExistence type="predicted"/>
<dbReference type="InterPro" id="IPR050951">
    <property type="entry name" value="Retrovirus_Pol_polyprotein"/>
</dbReference>
<feature type="domain" description="Reverse transcriptase/retrotransposon-derived protein RNase H-like" evidence="2">
    <location>
        <begin position="14"/>
        <end position="91"/>
    </location>
</feature>
<keyword evidence="3" id="KW-0808">Transferase</keyword>
<dbReference type="InterPro" id="IPR043502">
    <property type="entry name" value="DNA/RNA_pol_sf"/>
</dbReference>
<keyword evidence="3" id="KW-0548">Nucleotidyltransferase</keyword>
<reference evidence="3" key="1">
    <citation type="journal article" date="2019" name="Sci. Rep.">
        <title>Draft genome of Tanacetum cinerariifolium, the natural source of mosquito coil.</title>
        <authorList>
            <person name="Yamashiro T."/>
            <person name="Shiraishi A."/>
            <person name="Satake H."/>
            <person name="Nakayama K."/>
        </authorList>
    </citation>
    <scope>NUCLEOTIDE SEQUENCE</scope>
</reference>
<dbReference type="Gene3D" id="3.30.70.270">
    <property type="match status" value="1"/>
</dbReference>
<evidence type="ECO:0000313" key="3">
    <source>
        <dbReference type="EMBL" id="GFD19437.1"/>
    </source>
</evidence>
<keyword evidence="1" id="KW-0511">Multifunctional enzyme</keyword>
<sequence length="91" mass="10552">MTHLLEKEAPFVFSKKCVDAFNTLKKKLTEAPILVVPDWNLPFELMCDASDFAIGAVLGQRKTKHFQHIHYARKMMTKAQIHYTTTEKEML</sequence>
<evidence type="ECO:0000259" key="2">
    <source>
        <dbReference type="Pfam" id="PF17919"/>
    </source>
</evidence>
<dbReference type="PANTHER" id="PTHR37984:SF5">
    <property type="entry name" value="PROTEIN NYNRIN-LIKE"/>
    <property type="match status" value="1"/>
</dbReference>
<evidence type="ECO:0000256" key="1">
    <source>
        <dbReference type="ARBA" id="ARBA00023268"/>
    </source>
</evidence>
<accession>A0A699UAC0</accession>